<gene>
    <name evidence="2" type="ORF">R8G00_21135</name>
</gene>
<dbReference type="GO" id="GO:0016853">
    <property type="term" value="F:isomerase activity"/>
    <property type="evidence" value="ECO:0007669"/>
    <property type="project" value="UniProtKB-KW"/>
</dbReference>
<dbReference type="SUPFAM" id="SSF51658">
    <property type="entry name" value="Xylose isomerase-like"/>
    <property type="match status" value="1"/>
</dbReference>
<dbReference type="InterPro" id="IPR013022">
    <property type="entry name" value="Xyl_isomerase-like_TIM-brl"/>
</dbReference>
<comment type="caution">
    <text evidence="2">The sequence shown here is derived from an EMBL/GenBank/DDBJ whole genome shotgun (WGS) entry which is preliminary data.</text>
</comment>
<protein>
    <submittedName>
        <fullName evidence="2">Sugar phosphate isomerase/epimerase</fullName>
    </submittedName>
</protein>
<keyword evidence="2" id="KW-0413">Isomerase</keyword>
<dbReference type="EMBL" id="JAWPMK010000002">
    <property type="protein sequence ID" value="MDW9352017.1"/>
    <property type="molecule type" value="Genomic_DNA"/>
</dbReference>
<dbReference type="PANTHER" id="PTHR12110">
    <property type="entry name" value="HYDROXYPYRUVATE ISOMERASE"/>
    <property type="match status" value="1"/>
</dbReference>
<name>A0AAP6B135_ECOLX</name>
<organism evidence="2 3">
    <name type="scientific">Escherichia coli</name>
    <dbReference type="NCBI Taxonomy" id="562"/>
    <lineage>
        <taxon>Bacteria</taxon>
        <taxon>Pseudomonadati</taxon>
        <taxon>Pseudomonadota</taxon>
        <taxon>Gammaproteobacteria</taxon>
        <taxon>Enterobacterales</taxon>
        <taxon>Enterobacteriaceae</taxon>
        <taxon>Escherichia</taxon>
    </lineage>
</organism>
<dbReference type="PANTHER" id="PTHR12110:SF21">
    <property type="entry name" value="XYLOSE ISOMERASE-LIKE TIM BARREL DOMAIN-CONTAINING PROTEIN"/>
    <property type="match status" value="1"/>
</dbReference>
<dbReference type="Gene3D" id="3.20.20.150">
    <property type="entry name" value="Divalent-metal-dependent TIM barrel enzymes"/>
    <property type="match status" value="1"/>
</dbReference>
<dbReference type="RefSeq" id="WP_001563678.1">
    <property type="nucleotide sequence ID" value="NZ_BDLJ01000066.1"/>
</dbReference>
<dbReference type="AlphaFoldDB" id="A0AAP6B135"/>
<accession>A0AAP6B135</accession>
<reference evidence="2" key="1">
    <citation type="submission" date="2023-10" db="EMBL/GenBank/DDBJ databases">
        <title>Draft Genome Sequence of a Shiga toxin-producing Escherichia coli strain from deer meat showing an IS-element integration in the B-subunit of the Shiga toxin Stx2b gene.</title>
        <authorList>
            <person name="Projahn M."/>
            <person name="Borowiak M."/>
        </authorList>
    </citation>
    <scope>NUCLEOTIDE SEQUENCE</scope>
    <source>
        <strain evidence="2">BfR-EC-18960</strain>
    </source>
</reference>
<proteinExistence type="predicted"/>
<dbReference type="Pfam" id="PF01261">
    <property type="entry name" value="AP_endonuc_2"/>
    <property type="match status" value="1"/>
</dbReference>
<evidence type="ECO:0000313" key="2">
    <source>
        <dbReference type="EMBL" id="MDW9352017.1"/>
    </source>
</evidence>
<dbReference type="InterPro" id="IPR050312">
    <property type="entry name" value="IolE/XylAMocC-like"/>
</dbReference>
<evidence type="ECO:0000259" key="1">
    <source>
        <dbReference type="Pfam" id="PF01261"/>
    </source>
</evidence>
<feature type="domain" description="Xylose isomerase-like TIM barrel" evidence="1">
    <location>
        <begin position="23"/>
        <end position="254"/>
    </location>
</feature>
<dbReference type="InterPro" id="IPR036237">
    <property type="entry name" value="Xyl_isomerase-like_sf"/>
</dbReference>
<sequence>MMKLGFNEATCLRNSSLEKDLVLAERFGYDYIEIRLDMLQTWLQEHTLVELADIFSVSHLKPWGYNSLEDITFCDAGRWSEIRQQLVLACYAGEVVGGDCLVVVPTIREGAHFSDRDTVRDSVKRLREMSALAAESQMRLAFEPIGSAGCCVRSLAMAMEIVDAVDRSNVGLAIDAFNLYLYDQWQDLSTLRQVPVEKIFVYHIDDADRLPVAVLDHCHRLFPGNGAIPLYMITHELVKKGYTGICSLELFNPGYWQMAASEVFAIGAEKTRPFLAD</sequence>
<dbReference type="Proteomes" id="UP001271591">
    <property type="component" value="Unassembled WGS sequence"/>
</dbReference>
<evidence type="ECO:0000313" key="3">
    <source>
        <dbReference type="Proteomes" id="UP001271591"/>
    </source>
</evidence>